<keyword evidence="11" id="KW-1185">Reference proteome</keyword>
<proteinExistence type="predicted"/>
<dbReference type="InterPro" id="IPR004436">
    <property type="entry name" value="Isocitrate_DH_NADP_mono"/>
</dbReference>
<feature type="compositionally biased region" description="Polar residues" evidence="8">
    <location>
        <begin position="182"/>
        <end position="193"/>
    </location>
</feature>
<name>A0A9P1CUJ3_9DINO</name>
<comment type="caution">
    <text evidence="9">The sequence shown here is derived from an EMBL/GenBank/DDBJ whole genome shotgun (WGS) entry which is preliminary data.</text>
</comment>
<dbReference type="Pfam" id="PF03971">
    <property type="entry name" value="IDH"/>
    <property type="match status" value="1"/>
</dbReference>
<dbReference type="Proteomes" id="UP001152797">
    <property type="component" value="Unassembled WGS sequence"/>
</dbReference>
<dbReference type="EMBL" id="CAMXCT010002376">
    <property type="protein sequence ID" value="CAI3997720.1"/>
    <property type="molecule type" value="Genomic_DNA"/>
</dbReference>
<accession>A0A9P1CUJ3</accession>
<feature type="region of interest" description="Disordered" evidence="8">
    <location>
        <begin position="175"/>
        <end position="197"/>
    </location>
</feature>
<dbReference type="PANTHER" id="PTHR36999">
    <property type="entry name" value="ISOCITRATE DEHYDROGENASE [NADP]"/>
    <property type="match status" value="1"/>
</dbReference>
<evidence type="ECO:0000256" key="7">
    <source>
        <dbReference type="ARBA" id="ARBA00023002"/>
    </source>
</evidence>
<evidence type="ECO:0000256" key="5">
    <source>
        <dbReference type="ARBA" id="ARBA00022842"/>
    </source>
</evidence>
<evidence type="ECO:0000313" key="11">
    <source>
        <dbReference type="Proteomes" id="UP001152797"/>
    </source>
</evidence>
<reference evidence="9" key="1">
    <citation type="submission" date="2022-10" db="EMBL/GenBank/DDBJ databases">
        <authorList>
            <person name="Chen Y."/>
            <person name="Dougan E. K."/>
            <person name="Chan C."/>
            <person name="Rhodes N."/>
            <person name="Thang M."/>
        </authorList>
    </citation>
    <scope>NUCLEOTIDE SEQUENCE</scope>
</reference>
<dbReference type="GO" id="GO:0006097">
    <property type="term" value="P:glyoxylate cycle"/>
    <property type="evidence" value="ECO:0007669"/>
    <property type="project" value="UniProtKB-KW"/>
</dbReference>
<organism evidence="9">
    <name type="scientific">Cladocopium goreaui</name>
    <dbReference type="NCBI Taxonomy" id="2562237"/>
    <lineage>
        <taxon>Eukaryota</taxon>
        <taxon>Sar</taxon>
        <taxon>Alveolata</taxon>
        <taxon>Dinophyceae</taxon>
        <taxon>Suessiales</taxon>
        <taxon>Symbiodiniaceae</taxon>
        <taxon>Cladocopium</taxon>
    </lineage>
</organism>
<dbReference type="SUPFAM" id="SSF53659">
    <property type="entry name" value="Isocitrate/Isopropylmalate dehydrogenase-like"/>
    <property type="match status" value="1"/>
</dbReference>
<evidence type="ECO:0000256" key="6">
    <source>
        <dbReference type="ARBA" id="ARBA00022857"/>
    </source>
</evidence>
<dbReference type="GO" id="GO:0004450">
    <property type="term" value="F:isocitrate dehydrogenase (NADP+) activity"/>
    <property type="evidence" value="ECO:0007669"/>
    <property type="project" value="InterPro"/>
</dbReference>
<dbReference type="OrthoDB" id="408849at2759"/>
<evidence type="ECO:0000256" key="2">
    <source>
        <dbReference type="ARBA" id="ARBA00022435"/>
    </source>
</evidence>
<gene>
    <name evidence="9" type="ORF">C1SCF055_LOCUS24074</name>
</gene>
<feature type="non-terminal residue" evidence="9">
    <location>
        <position position="1"/>
    </location>
</feature>
<reference evidence="10 11" key="2">
    <citation type="submission" date="2024-05" db="EMBL/GenBank/DDBJ databases">
        <authorList>
            <person name="Chen Y."/>
            <person name="Shah S."/>
            <person name="Dougan E. K."/>
            <person name="Thang M."/>
            <person name="Chan C."/>
        </authorList>
    </citation>
    <scope>NUCLEOTIDE SEQUENCE [LARGE SCALE GENOMIC DNA]</scope>
</reference>
<keyword evidence="2" id="KW-0329">Glyoxylate bypass</keyword>
<keyword evidence="7" id="KW-0560">Oxidoreductase</keyword>
<dbReference type="GO" id="GO:0046872">
    <property type="term" value="F:metal ion binding"/>
    <property type="evidence" value="ECO:0007669"/>
    <property type="project" value="UniProtKB-KW"/>
</dbReference>
<evidence type="ECO:0000256" key="3">
    <source>
        <dbReference type="ARBA" id="ARBA00022532"/>
    </source>
</evidence>
<keyword evidence="4" id="KW-0479">Metal-binding</keyword>
<dbReference type="AlphaFoldDB" id="A0A9P1CUJ3"/>
<comment type="cofactor">
    <cofactor evidence="1">
        <name>Mg(2+)</name>
        <dbReference type="ChEBI" id="CHEBI:18420"/>
    </cofactor>
</comment>
<keyword evidence="3" id="KW-0816">Tricarboxylic acid cycle</keyword>
<dbReference type="GO" id="GO:0006099">
    <property type="term" value="P:tricarboxylic acid cycle"/>
    <property type="evidence" value="ECO:0007669"/>
    <property type="project" value="UniProtKB-KW"/>
</dbReference>
<dbReference type="EMBL" id="CAMXCT030002376">
    <property type="protein sequence ID" value="CAL4785032.1"/>
    <property type="molecule type" value="Genomic_DNA"/>
</dbReference>
<evidence type="ECO:0000256" key="8">
    <source>
        <dbReference type="SAM" id="MobiDB-lite"/>
    </source>
</evidence>
<dbReference type="EMBL" id="CAMXCT020002376">
    <property type="protein sequence ID" value="CAL1151095.1"/>
    <property type="molecule type" value="Genomic_DNA"/>
</dbReference>
<dbReference type="PANTHER" id="PTHR36999:SF1">
    <property type="entry name" value="ISOCITRATE DEHYDROGENASE (NADP(+))"/>
    <property type="match status" value="1"/>
</dbReference>
<evidence type="ECO:0000256" key="1">
    <source>
        <dbReference type="ARBA" id="ARBA00001946"/>
    </source>
</evidence>
<keyword evidence="5" id="KW-0460">Magnesium</keyword>
<evidence type="ECO:0000313" key="9">
    <source>
        <dbReference type="EMBL" id="CAI3997720.1"/>
    </source>
</evidence>
<keyword evidence="6" id="KW-0521">NADP</keyword>
<sequence>LPNISASVPQLLSAIKELQAKGFSVPDFPADPQSEQETEIRGRYAKVLGSAVNPVLREGNSDRRVARPVKEYAMKHPHRNHEWTAESKSCVASMEEGDFFASEQSCIMEEVSSVRIELVSTGKTTVLKAKTPLLSGTGTFDGTEPGRAARRGVLGVLRSTRRGLGVLEHHFREAAAPGHGQSWESRTGRSSWRPSRAMTPKVLTGVLSAV</sequence>
<protein>
    <submittedName>
        <fullName evidence="10">Isocitrate dehydrogenase [NADP] (IDH) (Oxalosuccinate decarboxylase)</fullName>
    </submittedName>
</protein>
<evidence type="ECO:0000313" key="10">
    <source>
        <dbReference type="EMBL" id="CAL4785032.1"/>
    </source>
</evidence>
<evidence type="ECO:0000256" key="4">
    <source>
        <dbReference type="ARBA" id="ARBA00022723"/>
    </source>
</evidence>